<accession>A0A429XH77</accession>
<comment type="similarity">
    <text evidence="2 7">Belongs to the FHIPEP (flagella/HR/invasion proteins export pore) family.</text>
</comment>
<gene>
    <name evidence="7 8" type="primary">flhA</name>
    <name evidence="8" type="ORF">EIC27_04510</name>
</gene>
<dbReference type="GO" id="GO:0009306">
    <property type="term" value="P:protein secretion"/>
    <property type="evidence" value="ECO:0007669"/>
    <property type="project" value="InterPro"/>
</dbReference>
<evidence type="ECO:0000256" key="2">
    <source>
        <dbReference type="ARBA" id="ARBA00008835"/>
    </source>
</evidence>
<comment type="caution">
    <text evidence="7">Lacks conserved residue(s) required for the propagation of feature annotation.</text>
</comment>
<dbReference type="InterPro" id="IPR001712">
    <property type="entry name" value="T3SS_FHIPEP"/>
</dbReference>
<protein>
    <recommendedName>
        <fullName evidence="7">Flagellar biosynthesis protein FlhA</fullName>
    </recommendedName>
</protein>
<keyword evidence="8" id="KW-0282">Flagellum</keyword>
<dbReference type="PRINTS" id="PR00949">
    <property type="entry name" value="TYPE3IMAPROT"/>
</dbReference>
<comment type="subcellular location">
    <subcellularLocation>
        <location evidence="1 7">Cell membrane</location>
        <topology evidence="1 7">Multi-pass membrane protein</topology>
    </subcellularLocation>
</comment>
<dbReference type="Gene3D" id="3.40.30.60">
    <property type="entry name" value="FHIPEP family, domain 1"/>
    <property type="match status" value="1"/>
</dbReference>
<dbReference type="PANTHER" id="PTHR30161:SF1">
    <property type="entry name" value="FLAGELLAR BIOSYNTHESIS PROTEIN FLHA-RELATED"/>
    <property type="match status" value="1"/>
</dbReference>
<dbReference type="InterPro" id="IPR042196">
    <property type="entry name" value="FHIPEP_4"/>
</dbReference>
<dbReference type="PANTHER" id="PTHR30161">
    <property type="entry name" value="FLAGELLAR EXPORT PROTEIN, MEMBRANE FLHA SUBUNIT-RELATED"/>
    <property type="match status" value="1"/>
</dbReference>
<name>A0A429XH77_9RICK</name>
<feature type="transmembrane region" description="Helical" evidence="7">
    <location>
        <begin position="257"/>
        <end position="275"/>
    </location>
</feature>
<dbReference type="InterPro" id="IPR042193">
    <property type="entry name" value="FHIPEP_3"/>
</dbReference>
<evidence type="ECO:0000256" key="3">
    <source>
        <dbReference type="ARBA" id="ARBA00022475"/>
    </source>
</evidence>
<keyword evidence="8" id="KW-0969">Cilium</keyword>
<dbReference type="GO" id="GO:0005886">
    <property type="term" value="C:plasma membrane"/>
    <property type="evidence" value="ECO:0007669"/>
    <property type="project" value="UniProtKB-SubCell"/>
</dbReference>
<evidence type="ECO:0000256" key="6">
    <source>
        <dbReference type="ARBA" id="ARBA00023136"/>
    </source>
</evidence>
<keyword evidence="7" id="KW-0653">Protein transport</keyword>
<feature type="transmembrane region" description="Helical" evidence="7">
    <location>
        <begin position="53"/>
        <end position="72"/>
    </location>
</feature>
<dbReference type="RefSeq" id="WP_126044932.1">
    <property type="nucleotide sequence ID" value="NZ_RXFM01000058.1"/>
</dbReference>
<keyword evidence="7" id="KW-0813">Transport</keyword>
<feature type="transmembrane region" description="Helical" evidence="7">
    <location>
        <begin position="84"/>
        <end position="104"/>
    </location>
</feature>
<feature type="transmembrane region" description="Helical" evidence="7">
    <location>
        <begin position="216"/>
        <end position="237"/>
    </location>
</feature>
<comment type="caution">
    <text evidence="8">The sequence shown here is derived from an EMBL/GenBank/DDBJ whole genome shotgun (WGS) entry which is preliminary data.</text>
</comment>
<dbReference type="PROSITE" id="PS00994">
    <property type="entry name" value="FHIPEP"/>
    <property type="match status" value="1"/>
</dbReference>
<evidence type="ECO:0000256" key="7">
    <source>
        <dbReference type="RuleBase" id="RU364093"/>
    </source>
</evidence>
<dbReference type="InterPro" id="IPR006301">
    <property type="entry name" value="FlhA"/>
</dbReference>
<dbReference type="InterPro" id="IPR042194">
    <property type="entry name" value="FHIPEP_1"/>
</dbReference>
<keyword evidence="4 7" id="KW-0812">Transmembrane</keyword>
<feature type="transmembrane region" description="Helical" evidence="7">
    <location>
        <begin position="124"/>
        <end position="147"/>
    </location>
</feature>
<comment type="function">
    <text evidence="7">Required for formation of the rod structure of the flagellar apparatus. Together with FliI and FliH, may constitute the export apparatus of flagellin.</text>
</comment>
<dbReference type="NCBIfam" id="TIGR01398">
    <property type="entry name" value="FlhA"/>
    <property type="match status" value="1"/>
</dbReference>
<evidence type="ECO:0000313" key="8">
    <source>
        <dbReference type="EMBL" id="RST65019.1"/>
    </source>
</evidence>
<dbReference type="OrthoDB" id="9759185at2"/>
<organism evidence="8 9">
    <name type="scientific">Candidatus Aquarickettsia rohweri</name>
    <dbReference type="NCBI Taxonomy" id="2602574"/>
    <lineage>
        <taxon>Bacteria</taxon>
        <taxon>Pseudomonadati</taxon>
        <taxon>Pseudomonadota</taxon>
        <taxon>Alphaproteobacteria</taxon>
        <taxon>Rickettsiales</taxon>
        <taxon>Candidatus Midichloriaceae</taxon>
        <taxon>Candidatus Aquarickettsia</taxon>
    </lineage>
</organism>
<dbReference type="Gene3D" id="1.10.8.540">
    <property type="entry name" value="FHIPEP family, domain 3"/>
    <property type="match status" value="1"/>
</dbReference>
<reference evidence="9" key="1">
    <citation type="submission" date="2018-11" db="EMBL/GenBank/DDBJ databases">
        <title>Phylogenetic, genomic, and biogeographic characterization of a novel and ubiquitous marine invertebrate-associated Rickettsiales parasite, Candidatus Marinoinvertebrata rohwerii, gen. nov., sp. nov.</title>
        <authorList>
            <person name="Klinges J.G."/>
            <person name="Rosales S.M."/>
            <person name="Mcminds R."/>
            <person name="Shaver E.C."/>
            <person name="Shantz A."/>
            <person name="Peters E.C."/>
            <person name="Burkepile D.E."/>
            <person name="Silliman B.R."/>
            <person name="Vega Thurber R.L."/>
        </authorList>
    </citation>
    <scope>NUCLEOTIDE SEQUENCE [LARGE SCALE GENOMIC DNA]</scope>
    <source>
        <strain evidence="9">a_cerv_44</strain>
    </source>
</reference>
<keyword evidence="5 7" id="KW-1133">Transmembrane helix</keyword>
<dbReference type="AlphaFoldDB" id="A0A429XH77"/>
<keyword evidence="7" id="KW-1005">Bacterial flagellum biogenesis</keyword>
<sequence length="703" mass="77886">MDNVKNSILSLKENKLISKFINISSQKDIIFAVGILLIISFLIFPVSPGLLDYLLSLSIAFSALILMTVLFIDKSLDFNAFPSILLVITMFRLALNISTTRLILADGHLGPSAAGHVVEAFGYFVMQGSVIIGAIVFGILTIINFVVITKGSGRIAEVAARFSLDAMPGKQMSIDADLSAGIINEEQSREKRKTLEDENTFFGSMDGANKFVRGDAIAGLLITFINFIAGIIIGVIINGMSFNEAIKTYTLLTIGDGLVAQIPALIVSISAGLLVTKSGVHGSADKAIFQQLSKYPQALAACSGLLIVMSIMPGIPFVPFFIISCLSGILSYFLNKKKKDTELLEKKLKQDPVKKELTQEEMIVQSLHIDYVKIELGYELLQMVDNNADYQLTDQIKNLRKQIAQDLGFILPSVRIQDNMQLDSKIYVIKIKDIECGRGELKPLKLLILNPTGGKIDINGEDTIEPAFNLPAKWVDRSAKEEAVFKKYTIIEPITIISTHLTEIVKENITELLTYSETKKLLSNLDGDHKKLAEKVVTAQISVVKFQRILQSLLSESVAVKELPSILEAISEIANNTTNVARMVEHIRTRLSKQICHGFLNEDGYIPIVILSSHWEQLFMENLVGDDDNKHLAMQPSKLREFVEKVNLTIDKLTASKIIPVLLTSPILRPFVRSVTERFKPNLIILSQNEIDPKIKIKTFGEI</sequence>
<evidence type="ECO:0000256" key="4">
    <source>
        <dbReference type="ARBA" id="ARBA00022692"/>
    </source>
</evidence>
<evidence type="ECO:0000313" key="9">
    <source>
        <dbReference type="Proteomes" id="UP000279470"/>
    </source>
</evidence>
<keyword evidence="9" id="KW-1185">Reference proteome</keyword>
<evidence type="ECO:0000256" key="5">
    <source>
        <dbReference type="ARBA" id="ARBA00022989"/>
    </source>
</evidence>
<dbReference type="Gene3D" id="3.40.50.12790">
    <property type="entry name" value="FHIPEP family, domain 4"/>
    <property type="match status" value="1"/>
</dbReference>
<keyword evidence="3 7" id="KW-1003">Cell membrane</keyword>
<dbReference type="PIRSF" id="PIRSF005419">
    <property type="entry name" value="FlhA"/>
    <property type="match status" value="1"/>
</dbReference>
<dbReference type="InterPro" id="IPR025505">
    <property type="entry name" value="FHIPEP_CS"/>
</dbReference>
<keyword evidence="8" id="KW-0966">Cell projection</keyword>
<dbReference type="Pfam" id="PF00771">
    <property type="entry name" value="FHIPEP"/>
    <property type="match status" value="1"/>
</dbReference>
<proteinExistence type="inferred from homology"/>
<dbReference type="Proteomes" id="UP000279470">
    <property type="component" value="Unassembled WGS sequence"/>
</dbReference>
<dbReference type="GO" id="GO:0044780">
    <property type="term" value="P:bacterial-type flagellum assembly"/>
    <property type="evidence" value="ECO:0007669"/>
    <property type="project" value="InterPro"/>
</dbReference>
<feature type="transmembrane region" description="Helical" evidence="7">
    <location>
        <begin position="29"/>
        <end position="47"/>
    </location>
</feature>
<evidence type="ECO:0000256" key="1">
    <source>
        <dbReference type="ARBA" id="ARBA00004651"/>
    </source>
</evidence>
<keyword evidence="7" id="KW-1006">Bacterial flagellum protein export</keyword>
<dbReference type="EMBL" id="RXFM01000058">
    <property type="protein sequence ID" value="RST65019.1"/>
    <property type="molecule type" value="Genomic_DNA"/>
</dbReference>
<keyword evidence="6 7" id="KW-0472">Membrane</keyword>